<comment type="caution">
    <text evidence="1">The sequence shown here is derived from an EMBL/GenBank/DDBJ whole genome shotgun (WGS) entry which is preliminary data.</text>
</comment>
<protein>
    <submittedName>
        <fullName evidence="1">Uncharacterized protein</fullName>
    </submittedName>
</protein>
<accession>A6GCR1</accession>
<dbReference type="Proteomes" id="UP000005801">
    <property type="component" value="Unassembled WGS sequence"/>
</dbReference>
<sequence>MVLAVTALAGCDSEATEDKQYSGELRALPVDDNAELSANVGCTGFEMPQLMVPNFSSIEVFMFSLQPDAFALTSATGGLLAPFPSTIDTFDEPEISEGAFVGTKVLDRCGNLIGFGSEQQLLDTQTALADTTYTLTLPDRGTMLASQEENFAPIFGEINDMVATQEFVRSYSPPLTVVTTSFGSGELLGGTGEFADQKGFMIEINFISEINLLDGSADILDVLLVGYE</sequence>
<reference evidence="1 2" key="1">
    <citation type="submission" date="2007-06" db="EMBL/GenBank/DDBJ databases">
        <authorList>
            <person name="Shimkets L."/>
            <person name="Ferriera S."/>
            <person name="Johnson J."/>
            <person name="Kravitz S."/>
            <person name="Beeson K."/>
            <person name="Sutton G."/>
            <person name="Rogers Y.-H."/>
            <person name="Friedman R."/>
            <person name="Frazier M."/>
            <person name="Venter J.C."/>
        </authorList>
    </citation>
    <scope>NUCLEOTIDE SEQUENCE [LARGE SCALE GENOMIC DNA]</scope>
    <source>
        <strain evidence="1 2">SIR-1</strain>
    </source>
</reference>
<gene>
    <name evidence="1" type="ORF">PPSIR1_18512</name>
</gene>
<dbReference type="EMBL" id="ABCS01000067">
    <property type="protein sequence ID" value="EDM76327.1"/>
    <property type="molecule type" value="Genomic_DNA"/>
</dbReference>
<keyword evidence="2" id="KW-1185">Reference proteome</keyword>
<evidence type="ECO:0000313" key="1">
    <source>
        <dbReference type="EMBL" id="EDM76327.1"/>
    </source>
</evidence>
<dbReference type="RefSeq" id="WP_006974502.1">
    <property type="nucleotide sequence ID" value="NZ_ABCS01000067.1"/>
</dbReference>
<evidence type="ECO:0000313" key="2">
    <source>
        <dbReference type="Proteomes" id="UP000005801"/>
    </source>
</evidence>
<proteinExistence type="predicted"/>
<dbReference type="AlphaFoldDB" id="A6GCR1"/>
<organism evidence="1 2">
    <name type="scientific">Plesiocystis pacifica SIR-1</name>
    <dbReference type="NCBI Taxonomy" id="391625"/>
    <lineage>
        <taxon>Bacteria</taxon>
        <taxon>Pseudomonadati</taxon>
        <taxon>Myxococcota</taxon>
        <taxon>Polyangia</taxon>
        <taxon>Nannocystales</taxon>
        <taxon>Nannocystaceae</taxon>
        <taxon>Plesiocystis</taxon>
    </lineage>
</organism>
<name>A6GCR1_9BACT</name>